<dbReference type="InterPro" id="IPR029058">
    <property type="entry name" value="AB_hydrolase_fold"/>
</dbReference>
<accession>A0A6J4QTY0</accession>
<keyword evidence="1" id="KW-0378">Hydrolase</keyword>
<name>A0A6J4QTY0_9ACTN</name>
<proteinExistence type="predicted"/>
<dbReference type="Gene3D" id="3.40.50.1820">
    <property type="entry name" value="alpha/beta hydrolase"/>
    <property type="match status" value="1"/>
</dbReference>
<protein>
    <submittedName>
        <fullName evidence="2">EphC</fullName>
    </submittedName>
</protein>
<dbReference type="AlphaFoldDB" id="A0A6J4QTY0"/>
<reference evidence="2" key="1">
    <citation type="submission" date="2020-02" db="EMBL/GenBank/DDBJ databases">
        <authorList>
            <person name="Meier V. D."/>
        </authorList>
    </citation>
    <scope>NUCLEOTIDE SEQUENCE</scope>
    <source>
        <strain evidence="2">AVDCRST_MAG14</strain>
    </source>
</reference>
<organism evidence="2">
    <name type="scientific">uncultured Rubrobacteraceae bacterium</name>
    <dbReference type="NCBI Taxonomy" id="349277"/>
    <lineage>
        <taxon>Bacteria</taxon>
        <taxon>Bacillati</taxon>
        <taxon>Actinomycetota</taxon>
        <taxon>Rubrobacteria</taxon>
        <taxon>Rubrobacterales</taxon>
        <taxon>Rubrobacteraceae</taxon>
        <taxon>environmental samples</taxon>
    </lineage>
</organism>
<dbReference type="PANTHER" id="PTHR43329">
    <property type="entry name" value="EPOXIDE HYDROLASE"/>
    <property type="match status" value="1"/>
</dbReference>
<dbReference type="GO" id="GO:0016787">
    <property type="term" value="F:hydrolase activity"/>
    <property type="evidence" value="ECO:0007669"/>
    <property type="project" value="UniProtKB-KW"/>
</dbReference>
<sequence>MLIAHDWGAVAAWGAAGHAPERWRRLAVLNIPPFQIFGANLFSYAQIKRSFYFWFFQMREVIEDIVSADNFAFIDEIWADWSPGYDATEDLPLVKECLSNPGHFQTALGYYWAQFDPTRMGSPAWTEEQESAWGLPVSHPVLYLHGTQDGCHGLNEEQVKEVPTHLGEGSESELIEGVGHFMLVERPEEINGRILEFLGKA</sequence>
<dbReference type="EMBL" id="CADCVG010000060">
    <property type="protein sequence ID" value="CAA9454910.1"/>
    <property type="molecule type" value="Genomic_DNA"/>
</dbReference>
<dbReference type="SUPFAM" id="SSF53474">
    <property type="entry name" value="alpha/beta-Hydrolases"/>
    <property type="match status" value="1"/>
</dbReference>
<dbReference type="InterPro" id="IPR000639">
    <property type="entry name" value="Epox_hydrolase-like"/>
</dbReference>
<evidence type="ECO:0000313" key="2">
    <source>
        <dbReference type="EMBL" id="CAA9454910.1"/>
    </source>
</evidence>
<gene>
    <name evidence="2" type="ORF">AVDCRST_MAG14-1458</name>
</gene>
<dbReference type="PRINTS" id="PR00412">
    <property type="entry name" value="EPOXHYDRLASE"/>
</dbReference>
<evidence type="ECO:0000256" key="1">
    <source>
        <dbReference type="ARBA" id="ARBA00022801"/>
    </source>
</evidence>